<evidence type="ECO:0000256" key="1">
    <source>
        <dbReference type="SAM" id="MobiDB-lite"/>
    </source>
</evidence>
<protein>
    <submittedName>
        <fullName evidence="2">Uncharacterized protein</fullName>
    </submittedName>
</protein>
<organism evidence="2 3">
    <name type="scientific">Rubroshorea leprosula</name>
    <dbReference type="NCBI Taxonomy" id="152421"/>
    <lineage>
        <taxon>Eukaryota</taxon>
        <taxon>Viridiplantae</taxon>
        <taxon>Streptophyta</taxon>
        <taxon>Embryophyta</taxon>
        <taxon>Tracheophyta</taxon>
        <taxon>Spermatophyta</taxon>
        <taxon>Magnoliopsida</taxon>
        <taxon>eudicotyledons</taxon>
        <taxon>Gunneridae</taxon>
        <taxon>Pentapetalae</taxon>
        <taxon>rosids</taxon>
        <taxon>malvids</taxon>
        <taxon>Malvales</taxon>
        <taxon>Dipterocarpaceae</taxon>
        <taxon>Rubroshorea</taxon>
    </lineage>
</organism>
<sequence>MKKFIYMYRLTCVYAACKIEENHVSAEELGKGIPQDHQIILNYEMTVYQSLEFDLIVYAPYHSIEGFVNDIEEFCGTNDEQTQMLKMALAALCRANEVHGLIDFESYLMSILTHQRSAHTILELTESLNAIDSWVLKFKFPTEKDMKHINRKLKSCLGHGTHDEKKREKKSGHRSHKSSNKVHNGPIA</sequence>
<dbReference type="InterPro" id="IPR036915">
    <property type="entry name" value="Cyclin-like_sf"/>
</dbReference>
<reference evidence="2 3" key="1">
    <citation type="journal article" date="2021" name="Commun. Biol.">
        <title>The genome of Shorea leprosula (Dipterocarpaceae) highlights the ecological relevance of drought in aseasonal tropical rainforests.</title>
        <authorList>
            <person name="Ng K.K.S."/>
            <person name="Kobayashi M.J."/>
            <person name="Fawcett J.A."/>
            <person name="Hatakeyama M."/>
            <person name="Paape T."/>
            <person name="Ng C.H."/>
            <person name="Ang C.C."/>
            <person name="Tnah L.H."/>
            <person name="Lee C.T."/>
            <person name="Nishiyama T."/>
            <person name="Sese J."/>
            <person name="O'Brien M.J."/>
            <person name="Copetti D."/>
            <person name="Mohd Noor M.I."/>
            <person name="Ong R.C."/>
            <person name="Putra M."/>
            <person name="Sireger I.Z."/>
            <person name="Indrioko S."/>
            <person name="Kosugi Y."/>
            <person name="Izuno A."/>
            <person name="Isagi Y."/>
            <person name="Lee S.L."/>
            <person name="Shimizu K.K."/>
        </authorList>
    </citation>
    <scope>NUCLEOTIDE SEQUENCE [LARGE SCALE GENOMIC DNA]</scope>
    <source>
        <strain evidence="2">214</strain>
    </source>
</reference>
<feature type="compositionally biased region" description="Basic residues" evidence="1">
    <location>
        <begin position="167"/>
        <end position="180"/>
    </location>
</feature>
<dbReference type="Gene3D" id="1.10.472.10">
    <property type="entry name" value="Cyclin-like"/>
    <property type="match status" value="2"/>
</dbReference>
<feature type="region of interest" description="Disordered" evidence="1">
    <location>
        <begin position="157"/>
        <end position="188"/>
    </location>
</feature>
<dbReference type="Proteomes" id="UP001054252">
    <property type="component" value="Unassembled WGS sequence"/>
</dbReference>
<proteinExistence type="predicted"/>
<gene>
    <name evidence="2" type="ORF">SLEP1_g15041</name>
</gene>
<accession>A0AAV5IS04</accession>
<name>A0AAV5IS04_9ROSI</name>
<dbReference type="EMBL" id="BPVZ01000019">
    <property type="protein sequence ID" value="GKV02629.1"/>
    <property type="molecule type" value="Genomic_DNA"/>
</dbReference>
<keyword evidence="3" id="KW-1185">Reference proteome</keyword>
<comment type="caution">
    <text evidence="2">The sequence shown here is derived from an EMBL/GenBank/DDBJ whole genome shotgun (WGS) entry which is preliminary data.</text>
</comment>
<evidence type="ECO:0000313" key="3">
    <source>
        <dbReference type="Proteomes" id="UP001054252"/>
    </source>
</evidence>
<evidence type="ECO:0000313" key="2">
    <source>
        <dbReference type="EMBL" id="GKV02629.1"/>
    </source>
</evidence>
<dbReference type="SUPFAM" id="SSF47954">
    <property type="entry name" value="Cyclin-like"/>
    <property type="match status" value="2"/>
</dbReference>
<dbReference type="AlphaFoldDB" id="A0AAV5IS04"/>